<evidence type="ECO:0000256" key="6">
    <source>
        <dbReference type="ARBA" id="ARBA00022729"/>
    </source>
</evidence>
<feature type="domain" description="Sphingomyelin phosphodiesterase C-terminal" evidence="12">
    <location>
        <begin position="293"/>
        <end position="434"/>
    </location>
</feature>
<sequence length="463" mass="52290">MKAEGALFNCVTLCSVLFVFAFGAQSNHGTFWHVTDFHYDHTYMTSQLSCVKGVNNPSILGNQWCDSPWTLVTKTINAMKILHPDVDFLLWTGDTVAHISNDKMNVTINMDVMANLTKAMNDTFPDKKVYATFGNHDYYPASQFPAVSNIIYNETAELWKQWIEDEEQLTNFRRGGYYTRLLPPHNKVRIVALNTNLYYTSDKITVNETDPTGQLQWMRLVLQLAKSNSEKVILAAHIPPGIHTPRGVQWFQDKFVQPFNSIVKDFADVIKAMHFGHDHYDGFKVFDDNSGKPAIPLFVAPSVTPWRFILNEEVTGSPHNPAIRLVTYDRDTGDHVNIDQYRMDLSASLPQGDGDFTRLYSFTESYKLQDISATSLDSLITRMSAQAGGDDLLNTYFNFTLTGAQFESCDQTCKTRILCGFRHYTSAEFNKCERDNSDASGTGSRVAAPTLLIFLVALLSLLR</sequence>
<dbReference type="InterPro" id="IPR004843">
    <property type="entry name" value="Calcineurin-like_PHP"/>
</dbReference>
<feature type="signal peptide" evidence="10">
    <location>
        <begin position="1"/>
        <end position="29"/>
    </location>
</feature>
<evidence type="ECO:0000259" key="12">
    <source>
        <dbReference type="Pfam" id="PF19272"/>
    </source>
</evidence>
<comment type="subcellular location">
    <subcellularLocation>
        <location evidence="2">Secreted</location>
    </subcellularLocation>
</comment>
<comment type="similarity">
    <text evidence="3">Belongs to the acid sphingomyelinase family.</text>
</comment>
<evidence type="ECO:0008006" key="15">
    <source>
        <dbReference type="Google" id="ProtNLM"/>
    </source>
</evidence>
<evidence type="ECO:0000256" key="9">
    <source>
        <dbReference type="ARBA" id="ARBA00023180"/>
    </source>
</evidence>
<name>A0AAN9AT48_9CAEN</name>
<feature type="domain" description="Calcineurin-like phosphoesterase" evidence="11">
    <location>
        <begin position="30"/>
        <end position="280"/>
    </location>
</feature>
<dbReference type="Proteomes" id="UP001374579">
    <property type="component" value="Unassembled WGS sequence"/>
</dbReference>
<evidence type="ECO:0000256" key="3">
    <source>
        <dbReference type="ARBA" id="ARBA00008234"/>
    </source>
</evidence>
<dbReference type="GO" id="GO:0046872">
    <property type="term" value="F:metal ion binding"/>
    <property type="evidence" value="ECO:0007669"/>
    <property type="project" value="UniProtKB-KW"/>
</dbReference>
<dbReference type="InterPro" id="IPR041805">
    <property type="entry name" value="ASMase/PPN1_MPP"/>
</dbReference>
<evidence type="ECO:0000256" key="8">
    <source>
        <dbReference type="ARBA" id="ARBA00022833"/>
    </source>
</evidence>
<dbReference type="Pfam" id="PF19272">
    <property type="entry name" value="ASMase_C"/>
    <property type="match status" value="1"/>
</dbReference>
<keyword evidence="8" id="KW-0862">Zinc</keyword>
<gene>
    <name evidence="13" type="ORF">V1264_008314</name>
</gene>
<feature type="chain" id="PRO_5042899333" description="Acid sphingomyelinase-like phosphodiesterase 3b" evidence="10">
    <location>
        <begin position="30"/>
        <end position="463"/>
    </location>
</feature>
<evidence type="ECO:0000313" key="13">
    <source>
        <dbReference type="EMBL" id="KAK7092592.1"/>
    </source>
</evidence>
<dbReference type="SUPFAM" id="SSF56300">
    <property type="entry name" value="Metallo-dependent phosphatases"/>
    <property type="match status" value="1"/>
</dbReference>
<evidence type="ECO:0000259" key="11">
    <source>
        <dbReference type="Pfam" id="PF00149"/>
    </source>
</evidence>
<dbReference type="AlphaFoldDB" id="A0AAN9AT48"/>
<comment type="cofactor">
    <cofactor evidence="1">
        <name>Zn(2+)</name>
        <dbReference type="ChEBI" id="CHEBI:29105"/>
    </cofactor>
</comment>
<evidence type="ECO:0000256" key="2">
    <source>
        <dbReference type="ARBA" id="ARBA00004613"/>
    </source>
</evidence>
<comment type="caution">
    <text evidence="13">The sequence shown here is derived from an EMBL/GenBank/DDBJ whole genome shotgun (WGS) entry which is preliminary data.</text>
</comment>
<keyword evidence="7" id="KW-0378">Hydrolase</keyword>
<organism evidence="13 14">
    <name type="scientific">Littorina saxatilis</name>
    <dbReference type="NCBI Taxonomy" id="31220"/>
    <lineage>
        <taxon>Eukaryota</taxon>
        <taxon>Metazoa</taxon>
        <taxon>Spiralia</taxon>
        <taxon>Lophotrochozoa</taxon>
        <taxon>Mollusca</taxon>
        <taxon>Gastropoda</taxon>
        <taxon>Caenogastropoda</taxon>
        <taxon>Littorinimorpha</taxon>
        <taxon>Littorinoidea</taxon>
        <taxon>Littorinidae</taxon>
        <taxon>Littorina</taxon>
    </lineage>
</organism>
<keyword evidence="4" id="KW-0964">Secreted</keyword>
<dbReference type="EMBL" id="JBAMIC010000021">
    <property type="protein sequence ID" value="KAK7092592.1"/>
    <property type="molecule type" value="Genomic_DNA"/>
</dbReference>
<reference evidence="13 14" key="1">
    <citation type="submission" date="2024-02" db="EMBL/GenBank/DDBJ databases">
        <title>Chromosome-scale genome assembly of the rough periwinkle Littorina saxatilis.</title>
        <authorList>
            <person name="De Jode A."/>
            <person name="Faria R."/>
            <person name="Formenti G."/>
            <person name="Sims Y."/>
            <person name="Smith T.P."/>
            <person name="Tracey A."/>
            <person name="Wood J.M.D."/>
            <person name="Zagrodzka Z.B."/>
            <person name="Johannesson K."/>
            <person name="Butlin R.K."/>
            <person name="Leder E.H."/>
        </authorList>
    </citation>
    <scope>NUCLEOTIDE SEQUENCE [LARGE SCALE GENOMIC DNA]</scope>
    <source>
        <strain evidence="13">Snail1</strain>
        <tissue evidence="13">Muscle</tissue>
    </source>
</reference>
<evidence type="ECO:0000256" key="5">
    <source>
        <dbReference type="ARBA" id="ARBA00022723"/>
    </source>
</evidence>
<dbReference type="InterPro" id="IPR045473">
    <property type="entry name" value="ASM_C"/>
</dbReference>
<evidence type="ECO:0000256" key="1">
    <source>
        <dbReference type="ARBA" id="ARBA00001947"/>
    </source>
</evidence>
<dbReference type="InterPro" id="IPR029052">
    <property type="entry name" value="Metallo-depent_PP-like"/>
</dbReference>
<dbReference type="PANTHER" id="PTHR10340">
    <property type="entry name" value="SPHINGOMYELIN PHOSPHODIESTERASE"/>
    <property type="match status" value="1"/>
</dbReference>
<dbReference type="PANTHER" id="PTHR10340:SF57">
    <property type="entry name" value="METALLOPHOS DOMAIN-CONTAINING PROTEIN"/>
    <property type="match status" value="1"/>
</dbReference>
<dbReference type="GO" id="GO:0008081">
    <property type="term" value="F:phosphoric diester hydrolase activity"/>
    <property type="evidence" value="ECO:0007669"/>
    <property type="project" value="TreeGrafter"/>
</dbReference>
<protein>
    <recommendedName>
        <fullName evidence="15">Acid sphingomyelinase-like phosphodiesterase 3b</fullName>
    </recommendedName>
</protein>
<evidence type="ECO:0000256" key="10">
    <source>
        <dbReference type="SAM" id="SignalP"/>
    </source>
</evidence>
<evidence type="ECO:0000256" key="4">
    <source>
        <dbReference type="ARBA" id="ARBA00022525"/>
    </source>
</evidence>
<dbReference type="GO" id="GO:0005615">
    <property type="term" value="C:extracellular space"/>
    <property type="evidence" value="ECO:0007669"/>
    <property type="project" value="TreeGrafter"/>
</dbReference>
<keyword evidence="6 10" id="KW-0732">Signal</keyword>
<dbReference type="Pfam" id="PF00149">
    <property type="entry name" value="Metallophos"/>
    <property type="match status" value="1"/>
</dbReference>
<keyword evidence="14" id="KW-1185">Reference proteome</keyword>
<keyword evidence="9" id="KW-0325">Glycoprotein</keyword>
<keyword evidence="5" id="KW-0479">Metal-binding</keyword>
<dbReference type="Gene3D" id="3.60.21.10">
    <property type="match status" value="1"/>
</dbReference>
<evidence type="ECO:0000256" key="7">
    <source>
        <dbReference type="ARBA" id="ARBA00022801"/>
    </source>
</evidence>
<accession>A0AAN9AT48</accession>
<proteinExistence type="inferred from homology"/>
<dbReference type="CDD" id="cd00842">
    <property type="entry name" value="MPP_ASMase"/>
    <property type="match status" value="1"/>
</dbReference>
<evidence type="ECO:0000313" key="14">
    <source>
        <dbReference type="Proteomes" id="UP001374579"/>
    </source>
</evidence>